<dbReference type="AlphaFoldDB" id="A0A2H3KI11"/>
<dbReference type="PANTHER" id="PTHR43053">
    <property type="entry name" value="GLYCOSIDASE FAMILY 31"/>
    <property type="match status" value="1"/>
</dbReference>
<comment type="caution">
    <text evidence="9">The sequence shown here is derived from an EMBL/GenBank/DDBJ whole genome shotgun (WGS) entry which is preliminary data.</text>
</comment>
<reference evidence="9 10" key="1">
    <citation type="submission" date="2016-05" db="EMBL/GenBank/DDBJ databases">
        <authorList>
            <person name="Lavstsen T."/>
            <person name="Jespersen J.S."/>
        </authorList>
    </citation>
    <scope>NUCLEOTIDE SEQUENCE [LARGE SCALE GENOMIC DNA]</scope>
    <source>
        <strain evidence="9 10">B7-9</strain>
    </source>
</reference>
<dbReference type="Pfam" id="PF16875">
    <property type="entry name" value="Glyco_hydro_36N"/>
    <property type="match status" value="1"/>
</dbReference>
<dbReference type="InterPro" id="IPR031705">
    <property type="entry name" value="Glyco_hydro_36_C"/>
</dbReference>
<dbReference type="PROSITE" id="PS00512">
    <property type="entry name" value="ALPHA_GALACTOSIDASE"/>
    <property type="match status" value="1"/>
</dbReference>
<dbReference type="InterPro" id="IPR050985">
    <property type="entry name" value="Alpha-glycosidase_related"/>
</dbReference>
<keyword evidence="10" id="KW-1185">Reference proteome</keyword>
<dbReference type="PIRSF" id="PIRSF005536">
    <property type="entry name" value="Agal"/>
    <property type="match status" value="1"/>
</dbReference>
<dbReference type="InterPro" id="IPR000111">
    <property type="entry name" value="Glyco_hydro_27/36_CS"/>
</dbReference>
<dbReference type="FunFam" id="3.20.20.70:FF:000118">
    <property type="entry name" value="Alpha-galactosidase"/>
    <property type="match status" value="1"/>
</dbReference>
<dbReference type="EMBL" id="LYXE01000182">
    <property type="protein sequence ID" value="PDV96738.1"/>
    <property type="molecule type" value="Genomic_DNA"/>
</dbReference>
<dbReference type="GO" id="GO:0004557">
    <property type="term" value="F:alpha-galactosidase activity"/>
    <property type="evidence" value="ECO:0007669"/>
    <property type="project" value="UniProtKB-UniRule"/>
</dbReference>
<dbReference type="Gene3D" id="2.60.40.1180">
    <property type="entry name" value="Golgi alpha-mannosidase II"/>
    <property type="match status" value="1"/>
</dbReference>
<keyword evidence="4 5" id="KW-0326">Glycosidase</keyword>
<dbReference type="EC" id="3.2.1.22" evidence="2 5"/>
<proteinExistence type="inferred from homology"/>
<feature type="domain" description="Glycosyl hydrolase family 36 C-terminal" evidence="7">
    <location>
        <begin position="625"/>
        <end position="697"/>
    </location>
</feature>
<feature type="active site" description="Proton donor" evidence="6">
    <location>
        <position position="528"/>
    </location>
</feature>
<evidence type="ECO:0000313" key="9">
    <source>
        <dbReference type="EMBL" id="PDV96738.1"/>
    </source>
</evidence>
<dbReference type="InterPro" id="IPR017853">
    <property type="entry name" value="GH"/>
</dbReference>
<dbReference type="InterPro" id="IPR031704">
    <property type="entry name" value="Glyco_hydro_36_N"/>
</dbReference>
<name>A0A2H3KI11_9CHLR</name>
<dbReference type="Gene3D" id="3.20.20.70">
    <property type="entry name" value="Aldolase class I"/>
    <property type="match status" value="1"/>
</dbReference>
<dbReference type="PRINTS" id="PR00743">
    <property type="entry name" value="GLHYDRLASE36"/>
</dbReference>
<feature type="domain" description="Glycosyl hydrolase family 36 N-terminal" evidence="8">
    <location>
        <begin position="28"/>
        <end position="268"/>
    </location>
</feature>
<evidence type="ECO:0000256" key="6">
    <source>
        <dbReference type="PIRSR" id="PIRSR005536-1"/>
    </source>
</evidence>
<dbReference type="GO" id="GO:0016052">
    <property type="term" value="P:carbohydrate catabolic process"/>
    <property type="evidence" value="ECO:0007669"/>
    <property type="project" value="InterPro"/>
</dbReference>
<evidence type="ECO:0000256" key="2">
    <source>
        <dbReference type="ARBA" id="ARBA00012755"/>
    </source>
</evidence>
<evidence type="ECO:0000256" key="1">
    <source>
        <dbReference type="ARBA" id="ARBA00001255"/>
    </source>
</evidence>
<accession>A0A2H3KI11</accession>
<protein>
    <recommendedName>
        <fullName evidence="2 5">Alpha-galactosidase</fullName>
        <ecNumber evidence="2 5">3.2.1.22</ecNumber>
    </recommendedName>
</protein>
<dbReference type="Gene3D" id="2.70.98.60">
    <property type="entry name" value="alpha-galactosidase from lactobacil brevis"/>
    <property type="match status" value="1"/>
</dbReference>
<comment type="similarity">
    <text evidence="5">Belongs to the glycosyl hydrolase.</text>
</comment>
<keyword evidence="3 5" id="KW-0378">Hydrolase</keyword>
<evidence type="ECO:0000259" key="8">
    <source>
        <dbReference type="Pfam" id="PF16875"/>
    </source>
</evidence>
<dbReference type="OrthoDB" id="9758822at2"/>
<dbReference type="InterPro" id="IPR002252">
    <property type="entry name" value="Glyco_hydro_36"/>
</dbReference>
<dbReference type="InterPro" id="IPR038417">
    <property type="entry name" value="Alpga-gal_N_sf"/>
</dbReference>
<evidence type="ECO:0000259" key="7">
    <source>
        <dbReference type="Pfam" id="PF16874"/>
    </source>
</evidence>
<evidence type="ECO:0000256" key="4">
    <source>
        <dbReference type="ARBA" id="ARBA00023295"/>
    </source>
</evidence>
<gene>
    <name evidence="9" type="ORF">A9Q02_05795</name>
</gene>
<dbReference type="Pfam" id="PF16874">
    <property type="entry name" value="Glyco_hydro_36C"/>
    <property type="match status" value="1"/>
</dbReference>
<dbReference type="InterPro" id="IPR013780">
    <property type="entry name" value="Glyco_hydro_b"/>
</dbReference>
<feature type="active site" description="Nucleophile" evidence="6">
    <location>
        <position position="459"/>
    </location>
</feature>
<dbReference type="Pfam" id="PF02065">
    <property type="entry name" value="Melibiase"/>
    <property type="match status" value="1"/>
</dbReference>
<dbReference type="InterPro" id="IPR013785">
    <property type="entry name" value="Aldolase_TIM"/>
</dbReference>
<evidence type="ECO:0000256" key="3">
    <source>
        <dbReference type="ARBA" id="ARBA00022801"/>
    </source>
</evidence>
<evidence type="ECO:0000313" key="10">
    <source>
        <dbReference type="Proteomes" id="UP000220922"/>
    </source>
</evidence>
<dbReference type="PANTHER" id="PTHR43053:SF3">
    <property type="entry name" value="ALPHA-GALACTOSIDASE C-RELATED"/>
    <property type="match status" value="1"/>
</dbReference>
<organism evidence="9 10">
    <name type="scientific">Candidatus Chloroploca asiatica</name>
    <dbReference type="NCBI Taxonomy" id="1506545"/>
    <lineage>
        <taxon>Bacteria</taxon>
        <taxon>Bacillati</taxon>
        <taxon>Chloroflexota</taxon>
        <taxon>Chloroflexia</taxon>
        <taxon>Chloroflexales</taxon>
        <taxon>Chloroflexineae</taxon>
        <taxon>Oscillochloridaceae</taxon>
        <taxon>Candidatus Chloroploca</taxon>
    </lineage>
</organism>
<dbReference type="SUPFAM" id="SSF51445">
    <property type="entry name" value="(Trans)glycosidases"/>
    <property type="match status" value="1"/>
</dbReference>
<dbReference type="CDD" id="cd14791">
    <property type="entry name" value="GH36"/>
    <property type="match status" value="1"/>
</dbReference>
<evidence type="ECO:0000256" key="5">
    <source>
        <dbReference type="PIRNR" id="PIRNR005536"/>
    </source>
</evidence>
<dbReference type="Proteomes" id="UP000220922">
    <property type="component" value="Unassembled WGS sequence"/>
</dbReference>
<sequence length="702" mass="79359">MPIFTNATGWILATTSTAYALGLNDAGVLTHCYWGPRLPALADYPPPPSPDGWSSFNPPAQLTPEEYPGYTGNTFVEPCLKVTFADGVRNVVLGYVGATVESEPLPTLAITLEDGFYPLRVTLLYRLYEAYDLLERAVRIENLGTEPMLIERIWSALWHLPQHGRYRLRHMVGRHMDEGILRHEPLSEGVKRLESRRLASSHHHSPWFAVDRDPDADLGQGADECGGEVWFGALAWSGNWQIAAEVTDFGSTRIGIGLNDWDFAWRLDPGEAFTTPVSYAGYTAAGFGAMSRCWHTFIREVILPGERQVQKVFYNSWEATHFDVDEASQVHLAEIAASLGIEVFVLDDGWFAGRNDDTAALGDWRPDPHKFPHGLTPLIRRVHELGMAFGLWIEPEMVSPKSELYRTHPDWVLHFATRARTESRHQLILNLARPDVQDYLIAQFDRLLTEHPIDFIKWDMNRNISEPGWHDAPGEPREVWVRYIEGLYRVWGALRERHPQIVWQNCSGGGGRVDLGLMRLADQFQLSDNIDPTRFLAMQEGFSQIFPANTMHAWVADLPASHLSLRFRFHVGMCGILGLGGHLARWTAEERAEAAALIAQYKTIRPIVQFGELYRLRSPQRHAFAAVLYVAPDRSEAVLFAFRTHLPAQTRLPPLRLQGLDPQRHYTIEGQPEVRSGAAWMHLGLDLHLGDFASCVLLVRQV</sequence>
<comment type="catalytic activity">
    <reaction evidence="1 5">
        <text>Hydrolysis of terminal, non-reducing alpha-D-galactose residues in alpha-D-galactosides, including galactose oligosaccharides, galactomannans and galactolipids.</text>
        <dbReference type="EC" id="3.2.1.22"/>
    </reaction>
</comment>
<dbReference type="RefSeq" id="WP_097655123.1">
    <property type="nucleotide sequence ID" value="NZ_LYXE01000182.1"/>
</dbReference>